<dbReference type="RefSeq" id="WP_002977283.1">
    <property type="nucleotide sequence ID" value="NZ_CP068486.1"/>
</dbReference>
<organism evidence="1 2">
    <name type="scientific">Chryseobacterium gleum</name>
    <name type="common">Flavobacterium gleum</name>
    <dbReference type="NCBI Taxonomy" id="250"/>
    <lineage>
        <taxon>Bacteria</taxon>
        <taxon>Pseudomonadati</taxon>
        <taxon>Bacteroidota</taxon>
        <taxon>Flavobacteriia</taxon>
        <taxon>Flavobacteriales</taxon>
        <taxon>Weeksellaceae</taxon>
        <taxon>Chryseobacterium group</taxon>
        <taxon>Chryseobacterium</taxon>
    </lineage>
</organism>
<reference evidence="1 2" key="1">
    <citation type="submission" date="2018-12" db="EMBL/GenBank/DDBJ databases">
        <authorList>
            <consortium name="Pathogen Informatics"/>
        </authorList>
    </citation>
    <scope>NUCLEOTIDE SEQUENCE [LARGE SCALE GENOMIC DNA]</scope>
    <source>
        <strain evidence="1 2">NCTC11432</strain>
    </source>
</reference>
<gene>
    <name evidence="1" type="ORF">NCTC11432_02220</name>
</gene>
<sequence>MTNKALQKLIDDLNNKGKRTKSVIYLRPLSPNVDFAKVWINKPKITDNITSSDGFKKFYFIKNETKTYVAVVLDMYSDLHWYVVPEHRKNGHLTNSMKDVVLFHLFINRDEQTITITENQIGKSFADASKKVALELGFIQTDDNEYVLAGDDYVCSESNFVLNSKMSEDRMVELRNEINYLGRSLWKIQTEIEMNLGLSDYCEELKQTVDTLRSNSLKFEFLWRNNNK</sequence>
<dbReference type="OrthoDB" id="797909at2"/>
<dbReference type="Proteomes" id="UP000279227">
    <property type="component" value="Chromosome"/>
</dbReference>
<dbReference type="AlphaFoldDB" id="A0A3S4NUF3"/>
<dbReference type="KEGG" id="cgle:NCTC11432_02220"/>
<evidence type="ECO:0000313" key="1">
    <source>
        <dbReference type="EMBL" id="VEE07582.1"/>
    </source>
</evidence>
<protein>
    <submittedName>
        <fullName evidence="1">Uncharacterized protein</fullName>
    </submittedName>
</protein>
<name>A0A3S4NUF3_CHRGE</name>
<evidence type="ECO:0000313" key="2">
    <source>
        <dbReference type="Proteomes" id="UP000279227"/>
    </source>
</evidence>
<dbReference type="GeneID" id="93020679"/>
<dbReference type="EMBL" id="LR134289">
    <property type="protein sequence ID" value="VEE07582.1"/>
    <property type="molecule type" value="Genomic_DNA"/>
</dbReference>
<accession>A0A3S4NUF3</accession>
<proteinExistence type="predicted"/>